<organism evidence="2 3">
    <name type="scientific">Actinomadura violacea</name>
    <dbReference type="NCBI Taxonomy" id="2819934"/>
    <lineage>
        <taxon>Bacteria</taxon>
        <taxon>Bacillati</taxon>
        <taxon>Actinomycetota</taxon>
        <taxon>Actinomycetes</taxon>
        <taxon>Streptosporangiales</taxon>
        <taxon>Thermomonosporaceae</taxon>
        <taxon>Actinomadura</taxon>
    </lineage>
</organism>
<evidence type="ECO:0000256" key="1">
    <source>
        <dbReference type="SAM" id="MobiDB-lite"/>
    </source>
</evidence>
<protein>
    <submittedName>
        <fullName evidence="2">Uncharacterized protein</fullName>
    </submittedName>
</protein>
<dbReference type="RefSeq" id="WP_208241419.1">
    <property type="nucleotide sequence ID" value="NZ_JAGEPF010000009.1"/>
</dbReference>
<feature type="region of interest" description="Disordered" evidence="1">
    <location>
        <begin position="155"/>
        <end position="190"/>
    </location>
</feature>
<evidence type="ECO:0000313" key="3">
    <source>
        <dbReference type="Proteomes" id="UP000680206"/>
    </source>
</evidence>
<name>A0ABS3RQR7_9ACTN</name>
<proteinExistence type="predicted"/>
<accession>A0ABS3RQR7</accession>
<keyword evidence="3" id="KW-1185">Reference proteome</keyword>
<evidence type="ECO:0000313" key="2">
    <source>
        <dbReference type="EMBL" id="MBO2459094.1"/>
    </source>
</evidence>
<dbReference type="EMBL" id="JAGEPF010000009">
    <property type="protein sequence ID" value="MBO2459094.1"/>
    <property type="molecule type" value="Genomic_DNA"/>
</dbReference>
<feature type="compositionally biased region" description="Polar residues" evidence="1">
    <location>
        <begin position="1"/>
        <end position="14"/>
    </location>
</feature>
<gene>
    <name evidence="2" type="ORF">J4709_16055</name>
</gene>
<feature type="region of interest" description="Disordered" evidence="1">
    <location>
        <begin position="1"/>
        <end position="20"/>
    </location>
</feature>
<reference evidence="2 3" key="1">
    <citation type="submission" date="2021-03" db="EMBL/GenBank/DDBJ databases">
        <title>Actinomadura violae sp. nov., isolated from lichen in Thailand.</title>
        <authorList>
            <person name="Kanchanasin P."/>
            <person name="Saeng-In P."/>
            <person name="Phongsopitanun W."/>
            <person name="Yuki M."/>
            <person name="Kudo T."/>
            <person name="Ohkuma M."/>
            <person name="Tanasupawat S."/>
        </authorList>
    </citation>
    <scope>NUCLEOTIDE SEQUENCE [LARGE SCALE GENOMIC DNA]</scope>
    <source>
        <strain evidence="2 3">LCR2-06</strain>
    </source>
</reference>
<comment type="caution">
    <text evidence="2">The sequence shown here is derived from an EMBL/GenBank/DDBJ whole genome shotgun (WGS) entry which is preliminary data.</text>
</comment>
<dbReference type="Proteomes" id="UP000680206">
    <property type="component" value="Unassembled WGS sequence"/>
</dbReference>
<sequence>MIDSSDSPESSTLAESGGFAGVRVRSLTKPQVKNTLIASAKSPYARREQSTGRPVWILNPPAPARGAREVVCCPVINTSMKSLSSWTAACPGTSTAYAVSCVRTPLGVKPGGPARPGDLSPANAAGEWLRVDGTRLRDLRDLRFEQRIQDEQGRSVFASEDMSSKAPATAHMGATPAGGVSGPYPWRRPV</sequence>